<reference evidence="3" key="1">
    <citation type="journal article" date="2019" name="Int. J. Syst. Evol. Microbiol.">
        <title>The Global Catalogue of Microorganisms (GCM) 10K type strain sequencing project: providing services to taxonomists for standard genome sequencing and annotation.</title>
        <authorList>
            <consortium name="The Broad Institute Genomics Platform"/>
            <consortium name="The Broad Institute Genome Sequencing Center for Infectious Disease"/>
            <person name="Wu L."/>
            <person name="Ma J."/>
        </authorList>
    </citation>
    <scope>NUCLEOTIDE SEQUENCE [LARGE SCALE GENOMIC DNA]</scope>
    <source>
        <strain evidence="3">CGMCC 1.15353</strain>
    </source>
</reference>
<dbReference type="Proteomes" id="UP000642571">
    <property type="component" value="Unassembled WGS sequence"/>
</dbReference>
<dbReference type="EMBL" id="BMIN01000017">
    <property type="protein sequence ID" value="GGD22490.1"/>
    <property type="molecule type" value="Genomic_DNA"/>
</dbReference>
<organism evidence="2 3">
    <name type="scientific">Pontibacillus salipaludis</name>
    <dbReference type="NCBI Taxonomy" id="1697394"/>
    <lineage>
        <taxon>Bacteria</taxon>
        <taxon>Bacillati</taxon>
        <taxon>Bacillota</taxon>
        <taxon>Bacilli</taxon>
        <taxon>Bacillales</taxon>
        <taxon>Bacillaceae</taxon>
        <taxon>Pontibacillus</taxon>
    </lineage>
</organism>
<keyword evidence="1" id="KW-0472">Membrane</keyword>
<gene>
    <name evidence="2" type="ORF">GCM10011389_32800</name>
</gene>
<keyword evidence="3" id="KW-1185">Reference proteome</keyword>
<protein>
    <submittedName>
        <fullName evidence="2">Uncharacterized protein</fullName>
    </submittedName>
</protein>
<evidence type="ECO:0000313" key="3">
    <source>
        <dbReference type="Proteomes" id="UP000642571"/>
    </source>
</evidence>
<keyword evidence="1" id="KW-1133">Transmembrane helix</keyword>
<comment type="caution">
    <text evidence="2">The sequence shown here is derived from an EMBL/GenBank/DDBJ whole genome shotgun (WGS) entry which is preliminary data.</text>
</comment>
<name>A0ABQ1QD51_9BACI</name>
<feature type="transmembrane region" description="Helical" evidence="1">
    <location>
        <begin position="6"/>
        <end position="25"/>
    </location>
</feature>
<feature type="transmembrane region" description="Helical" evidence="1">
    <location>
        <begin position="67"/>
        <end position="89"/>
    </location>
</feature>
<evidence type="ECO:0000256" key="1">
    <source>
        <dbReference type="SAM" id="Phobius"/>
    </source>
</evidence>
<proteinExistence type="predicted"/>
<accession>A0ABQ1QD51</accession>
<sequence length="113" mass="12614">MVLKPLHYAAIIMGTIVVIFLVLGFDKLTQYNNPNSDELFSVDGEAVNAYVGGDAYNYIINGTRATAYFVVSGSALIAMVLLLMLQAQFDTQQLIRKRLEDDENKRIEDIVHS</sequence>
<dbReference type="RefSeq" id="WP_188655464.1">
    <property type="nucleotide sequence ID" value="NZ_BMIN01000017.1"/>
</dbReference>
<evidence type="ECO:0000313" key="2">
    <source>
        <dbReference type="EMBL" id="GGD22490.1"/>
    </source>
</evidence>
<keyword evidence="1" id="KW-0812">Transmembrane</keyword>